<proteinExistence type="predicted"/>
<protein>
    <recommendedName>
        <fullName evidence="1">GP-PDE domain-containing protein</fullName>
    </recommendedName>
</protein>
<dbReference type="PANTHER" id="PTHR46211">
    <property type="entry name" value="GLYCEROPHOSPHORYL DIESTER PHOSPHODIESTERASE"/>
    <property type="match status" value="1"/>
</dbReference>
<feature type="domain" description="GP-PDE" evidence="1">
    <location>
        <begin position="23"/>
        <end position="261"/>
    </location>
</feature>
<reference evidence="2" key="1">
    <citation type="submission" date="2018-05" db="EMBL/GenBank/DDBJ databases">
        <authorList>
            <person name="Lanie J.A."/>
            <person name="Ng W.-L."/>
            <person name="Kazmierczak K.M."/>
            <person name="Andrzejewski T.M."/>
            <person name="Davidsen T.M."/>
            <person name="Wayne K.J."/>
            <person name="Tettelin H."/>
            <person name="Glass J.I."/>
            <person name="Rusch D."/>
            <person name="Podicherti R."/>
            <person name="Tsui H.-C.T."/>
            <person name="Winkler M.E."/>
        </authorList>
    </citation>
    <scope>NUCLEOTIDE SEQUENCE</scope>
</reference>
<dbReference type="Pfam" id="PF03009">
    <property type="entry name" value="GDPD"/>
    <property type="match status" value="1"/>
</dbReference>
<dbReference type="Gene3D" id="3.20.20.190">
    <property type="entry name" value="Phosphatidylinositol (PI) phosphodiesterase"/>
    <property type="match status" value="1"/>
</dbReference>
<dbReference type="InterPro" id="IPR017946">
    <property type="entry name" value="PLC-like_Pdiesterase_TIM-brl"/>
</dbReference>
<dbReference type="SUPFAM" id="SSF51695">
    <property type="entry name" value="PLC-like phosphodiesterases"/>
    <property type="match status" value="1"/>
</dbReference>
<dbReference type="InterPro" id="IPR030395">
    <property type="entry name" value="GP_PDE_dom"/>
</dbReference>
<dbReference type="AlphaFoldDB" id="A0A382T5G1"/>
<gene>
    <name evidence="2" type="ORF">METZ01_LOCUS370244</name>
</gene>
<dbReference type="PROSITE" id="PS51704">
    <property type="entry name" value="GP_PDE"/>
    <property type="match status" value="1"/>
</dbReference>
<dbReference type="PANTHER" id="PTHR46211:SF14">
    <property type="entry name" value="GLYCEROPHOSPHODIESTER PHOSPHODIESTERASE"/>
    <property type="match status" value="1"/>
</dbReference>
<dbReference type="EMBL" id="UINC01134075">
    <property type="protein sequence ID" value="SVD17390.1"/>
    <property type="molecule type" value="Genomic_DNA"/>
</dbReference>
<name>A0A382T5G1_9ZZZZ</name>
<accession>A0A382T5G1</accession>
<evidence type="ECO:0000259" key="1">
    <source>
        <dbReference type="PROSITE" id="PS51704"/>
    </source>
</evidence>
<dbReference type="GO" id="GO:0006629">
    <property type="term" value="P:lipid metabolic process"/>
    <property type="evidence" value="ECO:0007669"/>
    <property type="project" value="InterPro"/>
</dbReference>
<organism evidence="2">
    <name type="scientific">marine metagenome</name>
    <dbReference type="NCBI Taxonomy" id="408172"/>
    <lineage>
        <taxon>unclassified sequences</taxon>
        <taxon>metagenomes</taxon>
        <taxon>ecological metagenomes</taxon>
    </lineage>
</organism>
<evidence type="ECO:0000313" key="2">
    <source>
        <dbReference type="EMBL" id="SVD17390.1"/>
    </source>
</evidence>
<sequence length="269" mass="30567">MENGSRTASITRWDFSPGSLPFPLIIAHRGDATSAPENTIPAFKKALNLGADGIELDVRLTKDRELVVFHDRVLGRTAAGSGPVNHYTQDELRNLDVGSWFGAEFQGERVPTLDEVFESLPGSYLINVEMKAIMTGMRFIAHKVAEVVRRHARWDATLVASFNPISLWELRKIEPRILRGYIWSRRHPFPIRSRCFSPLVQANWYDPANDSYNNKLHRKFHSRGARVLAWDVDFDQDLKRMAEARLDGIVTDSLQNILGRKEILCGLSK</sequence>
<dbReference type="GO" id="GO:0008081">
    <property type="term" value="F:phosphoric diester hydrolase activity"/>
    <property type="evidence" value="ECO:0007669"/>
    <property type="project" value="InterPro"/>
</dbReference>